<dbReference type="eggNOG" id="COG1649">
    <property type="taxonomic scope" value="Bacteria"/>
</dbReference>
<dbReference type="EMBL" id="ACLR01000023">
    <property type="protein sequence ID" value="EEK17643.1"/>
    <property type="molecule type" value="Genomic_DNA"/>
</dbReference>
<organism evidence="3 4">
    <name type="scientific">Porphyromonas uenonis 60-3</name>
    <dbReference type="NCBI Taxonomy" id="596327"/>
    <lineage>
        <taxon>Bacteria</taxon>
        <taxon>Pseudomonadati</taxon>
        <taxon>Bacteroidota</taxon>
        <taxon>Bacteroidia</taxon>
        <taxon>Bacteroidales</taxon>
        <taxon>Porphyromonadaceae</taxon>
        <taxon>Porphyromonas</taxon>
    </lineage>
</organism>
<dbReference type="Gene3D" id="3.20.20.80">
    <property type="entry name" value="Glycosidases"/>
    <property type="match status" value="1"/>
</dbReference>
<gene>
    <name evidence="3" type="ORF">PORUE0001_0456</name>
</gene>
<reference evidence="3 4" key="1">
    <citation type="submission" date="2009-04" db="EMBL/GenBank/DDBJ databases">
        <authorList>
            <person name="Sebastian Y."/>
            <person name="Madupu R."/>
            <person name="Durkin A.S."/>
            <person name="Torralba M."/>
            <person name="Methe B."/>
            <person name="Sutton G.G."/>
            <person name="Strausberg R.L."/>
            <person name="Nelson K.E."/>
        </authorList>
    </citation>
    <scope>NUCLEOTIDE SEQUENCE [LARGE SCALE GENOMIC DNA]</scope>
    <source>
        <strain evidence="3 4">60-3</strain>
    </source>
</reference>
<protein>
    <recommendedName>
        <fullName evidence="2">Glycosyl hydrolase-like 10 domain-containing protein</fullName>
    </recommendedName>
</protein>
<dbReference type="InterPro" id="IPR017853">
    <property type="entry name" value="GH"/>
</dbReference>
<evidence type="ECO:0000256" key="1">
    <source>
        <dbReference type="ARBA" id="ARBA00022729"/>
    </source>
</evidence>
<accession>C2M9G1</accession>
<dbReference type="AlphaFoldDB" id="C2M9G1"/>
<sequence length="530" mass="60276">MPQRLRSSLLSTLRQSVLLLLTLFLLSQCGTRHSTTRRPHIELPDCTISEIAYPAPQHPKAEMRAVWLTTIWGLDWPKMTADTHAGMVRQQESLDKMLDDCVRAGINTVFLQVRMRGDLLYPSTLEPLSTTISKTGVLPEGYDPLQYAIDACHHRGMSVHAWMVSYPLGTNDHVRALAKQGKGFYAAHPEMCLRQGNAWFMDPAQPAVRTHMAQLVRDLVTRYDVDGVHLDYIRYPDGPSKFNDLKSYQRMNPDRLPRMAWREANVTAMIDTLHRTLQEVAPEVALSTACIGKYQQLPKPAPGGYFCKDDVSQDPLVWFQRGIVDFIVPMIYYKDGHFNYYIADWAKRIAPHGPIVAGLGVYRLYDNSRWKLQDIYNQLDTLAQYDLSGVSYYRAEQLLQMYNQLPAERQDQLLMPTLRPAFGAAPRIPFGKASVEEIVDDRDQLTITWGYDLKEPTGHTFNLYYRLYGPHLDCPLVLLGQNLAGRSAVISRDFLPKDVLVEFFVEPATFSGHTGQLSAGALYYNSDELK</sequence>
<evidence type="ECO:0000313" key="3">
    <source>
        <dbReference type="EMBL" id="EEK17643.1"/>
    </source>
</evidence>
<dbReference type="Proteomes" id="UP000003303">
    <property type="component" value="Unassembled WGS sequence"/>
</dbReference>
<proteinExistence type="predicted"/>
<feature type="domain" description="Glycosyl hydrolase-like 10" evidence="2">
    <location>
        <begin position="62"/>
        <end position="336"/>
    </location>
</feature>
<evidence type="ECO:0000313" key="4">
    <source>
        <dbReference type="Proteomes" id="UP000003303"/>
    </source>
</evidence>
<dbReference type="InterPro" id="IPR003790">
    <property type="entry name" value="GHL10"/>
</dbReference>
<dbReference type="Pfam" id="PF02638">
    <property type="entry name" value="GHL10"/>
    <property type="match status" value="1"/>
</dbReference>
<dbReference type="SUPFAM" id="SSF51445">
    <property type="entry name" value="(Trans)glycosidases"/>
    <property type="match status" value="1"/>
</dbReference>
<evidence type="ECO:0000259" key="2">
    <source>
        <dbReference type="Pfam" id="PF02638"/>
    </source>
</evidence>
<dbReference type="OrthoDB" id="9773203at2"/>
<keyword evidence="4" id="KW-1185">Reference proteome</keyword>
<dbReference type="PANTHER" id="PTHR43405:SF1">
    <property type="entry name" value="GLYCOSYL HYDROLASE DIGH"/>
    <property type="match status" value="1"/>
</dbReference>
<dbReference type="PANTHER" id="PTHR43405">
    <property type="entry name" value="GLYCOSYL HYDROLASE DIGH"/>
    <property type="match status" value="1"/>
</dbReference>
<comment type="caution">
    <text evidence="3">The sequence shown here is derived from an EMBL/GenBank/DDBJ whole genome shotgun (WGS) entry which is preliminary data.</text>
</comment>
<keyword evidence="1" id="KW-0732">Signal</keyword>
<dbReference type="STRING" id="596327.PORUE0001_0456"/>
<dbReference type="InterPro" id="IPR052177">
    <property type="entry name" value="Divisome_Glycosyl_Hydrolase"/>
</dbReference>
<name>C2M9G1_9PORP</name>